<dbReference type="KEGG" id="plw:D5F53_14230"/>
<evidence type="ECO:0008006" key="3">
    <source>
        <dbReference type="Google" id="ProtNLM"/>
    </source>
</evidence>
<evidence type="ECO:0000313" key="1">
    <source>
        <dbReference type="EMBL" id="AYB44374.1"/>
    </source>
</evidence>
<accession>A0A385TNW6</accession>
<name>A0A385TNW6_PAELA</name>
<evidence type="ECO:0000313" key="2">
    <source>
        <dbReference type="Proteomes" id="UP000266552"/>
    </source>
</evidence>
<sequence length="68" mass="8245">MLEQIDGVFRFRSICYHCRREFYVIEGTQAYDRVKRNFKGMHCCEDCKNRIELEARLQLGRRLLTGRD</sequence>
<proteinExistence type="predicted"/>
<dbReference type="EMBL" id="CP032412">
    <property type="protein sequence ID" value="AYB44374.1"/>
    <property type="molecule type" value="Genomic_DNA"/>
</dbReference>
<gene>
    <name evidence="1" type="ORF">D5F53_14230</name>
</gene>
<keyword evidence="2" id="KW-1185">Reference proteome</keyword>
<protein>
    <recommendedName>
        <fullName evidence="3">DUF2197 domain-containing protein</fullName>
    </recommendedName>
</protein>
<organism evidence="1 2">
    <name type="scientific">Paenibacillus lautus</name>
    <name type="common">Bacillus lautus</name>
    <dbReference type="NCBI Taxonomy" id="1401"/>
    <lineage>
        <taxon>Bacteria</taxon>
        <taxon>Bacillati</taxon>
        <taxon>Bacillota</taxon>
        <taxon>Bacilli</taxon>
        <taxon>Bacillales</taxon>
        <taxon>Paenibacillaceae</taxon>
        <taxon>Paenibacillus</taxon>
    </lineage>
</organism>
<dbReference type="Proteomes" id="UP000266552">
    <property type="component" value="Chromosome"/>
</dbReference>
<reference evidence="1 2" key="1">
    <citation type="submission" date="2018-09" db="EMBL/GenBank/DDBJ databases">
        <title>Genome Sequence of Paenibacillus lautus Strain E7593-69, Azo Dye-Degrading Bacteria, Isolated from Commercial Tattoo Inks.</title>
        <authorList>
            <person name="Nho S.W."/>
            <person name="Kim S.-J."/>
            <person name="Kweon O."/>
            <person name="Cerniglia C.E."/>
        </authorList>
    </citation>
    <scope>NUCLEOTIDE SEQUENCE [LARGE SCALE GENOMIC DNA]</scope>
    <source>
        <strain evidence="1 2">E7593-69</strain>
    </source>
</reference>
<dbReference type="AlphaFoldDB" id="A0A385TNW6"/>